<protein>
    <submittedName>
        <fullName evidence="1">Uncharacterized protein</fullName>
    </submittedName>
</protein>
<reference evidence="1" key="1">
    <citation type="journal article" date="2013" name="J. Plant Res.">
        <title>Effect of fungi and light on seed germination of three Opuntia species from semiarid lands of central Mexico.</title>
        <authorList>
            <person name="Delgado-Sanchez P."/>
            <person name="Jimenez-Bremont J.F."/>
            <person name="Guerrero-Gonzalez Mde L."/>
            <person name="Flores J."/>
        </authorList>
    </citation>
    <scope>NUCLEOTIDE SEQUENCE</scope>
    <source>
        <tissue evidence="1">Cladode</tissue>
    </source>
</reference>
<proteinExistence type="predicted"/>
<dbReference type="EMBL" id="GISG01233650">
    <property type="protein sequence ID" value="MBA4666912.1"/>
    <property type="molecule type" value="Transcribed_RNA"/>
</dbReference>
<dbReference type="AlphaFoldDB" id="A0A7C9AFZ1"/>
<accession>A0A7C9AFZ1</accession>
<evidence type="ECO:0000313" key="1">
    <source>
        <dbReference type="EMBL" id="MBA4666914.1"/>
    </source>
</evidence>
<organism evidence="1">
    <name type="scientific">Opuntia streptacantha</name>
    <name type="common">Prickly pear cactus</name>
    <name type="synonym">Opuntia cardona</name>
    <dbReference type="NCBI Taxonomy" id="393608"/>
    <lineage>
        <taxon>Eukaryota</taxon>
        <taxon>Viridiplantae</taxon>
        <taxon>Streptophyta</taxon>
        <taxon>Embryophyta</taxon>
        <taxon>Tracheophyta</taxon>
        <taxon>Spermatophyta</taxon>
        <taxon>Magnoliopsida</taxon>
        <taxon>eudicotyledons</taxon>
        <taxon>Gunneridae</taxon>
        <taxon>Pentapetalae</taxon>
        <taxon>Caryophyllales</taxon>
        <taxon>Cactineae</taxon>
        <taxon>Cactaceae</taxon>
        <taxon>Opuntioideae</taxon>
        <taxon>Opuntia</taxon>
    </lineage>
</organism>
<reference evidence="1" key="2">
    <citation type="submission" date="2020-07" db="EMBL/GenBank/DDBJ databases">
        <authorList>
            <person name="Vera ALvarez R."/>
            <person name="Arias-Moreno D.M."/>
            <person name="Jimenez-Jacinto V."/>
            <person name="Jimenez-Bremont J.F."/>
            <person name="Swaminathan K."/>
            <person name="Moose S.P."/>
            <person name="Guerrero-Gonzalez M.L."/>
            <person name="Marino-Ramirez L."/>
            <person name="Landsman D."/>
            <person name="Rodriguez-Kessler M."/>
            <person name="Delgado-Sanchez P."/>
        </authorList>
    </citation>
    <scope>NUCLEOTIDE SEQUENCE</scope>
    <source>
        <tissue evidence="1">Cladode</tissue>
    </source>
</reference>
<dbReference type="EMBL" id="GISG01233652">
    <property type="protein sequence ID" value="MBA4666914.1"/>
    <property type="molecule type" value="Transcribed_RNA"/>
</dbReference>
<sequence>MYRLASTSRNLCSSLSHHLHHCCSSTRIRLLLQPPQMFFQISAAGYVTFGLFASSSMKLKKIPHLFAQNTTPRSTSSALYSMTEKTLDLPTIGILAMGRTAL</sequence>
<name>A0A7C9AFZ1_OPUST</name>